<feature type="domain" description="Response regulatory" evidence="8">
    <location>
        <begin position="978"/>
        <end position="1089"/>
    </location>
</feature>
<dbReference type="InterPro" id="IPR000700">
    <property type="entry name" value="PAS-assoc_C"/>
</dbReference>
<dbReference type="SUPFAM" id="SSF52172">
    <property type="entry name" value="CheY-like"/>
    <property type="match status" value="1"/>
</dbReference>
<dbReference type="AlphaFoldDB" id="A0A1G5K0G8"/>
<gene>
    <name evidence="11" type="ORF">SAMN05660710_03594</name>
</gene>
<dbReference type="Gene3D" id="3.30.565.10">
    <property type="entry name" value="Histidine kinase-like ATPase, C-terminal domain"/>
    <property type="match status" value="1"/>
</dbReference>
<dbReference type="GO" id="GO:0000155">
    <property type="term" value="F:phosphorelay sensor kinase activity"/>
    <property type="evidence" value="ECO:0007669"/>
    <property type="project" value="InterPro"/>
</dbReference>
<dbReference type="InterPro" id="IPR003594">
    <property type="entry name" value="HATPase_dom"/>
</dbReference>
<dbReference type="InterPro" id="IPR036890">
    <property type="entry name" value="HATPase_C_sf"/>
</dbReference>
<sequence length="1094" mass="119964">MTITLPASAGAFSAAELIQKHAWDNSPLGHLVSWPQALRTVVDLMLSSSFPMFTMWGRARTFLYNDAYTEILGDKHPAAWAKPMDAVWPEIWAAVGPMIEAALRGETIFHENLELILNRSGQAEPAWFTFSYSPLRTDDGSIAGVFCSAMETTAQIRAERALRGSEARLRFLDDLSAATGPLNDPDAVMATTTRMLGQHLNASVCAYASMNEDQDGFIIRGDWAAPGATSIVGQYRLADFGRAAVCNLTAGQPLVVTDNLRELAPEEAATFRNIGIAATICMPLTKEGRLTALMAIHDNRPRNWTAEDLGLMHEVTERSWAHIERVSAVADLRASEAALRRLNAELERQVVARTLARGTTWQITPDLMGALNPDGRLQAFNPAWAALLGWSESELAAMSIWEMLHPDDVERTRSSFALTLAGQPVFQFQNRYRGKDGRYHWLSWVGVPEDGLVYCTGRDVTEERARDAELAARTAERDRLWELSPDLLAAIDQSGRLLRINPSWSRVLGHDEEWLLTHSYADILHPEDAGDVAAHLTELKRTQRPVLLEHRLRAADGSWRSFVWTLSPEPGGERLYGVGRDVTAERAQARALAGRTAERDQLWTLSSDMLAHADYSGSMLAASPAWTRILGFSEAEVLTTPYKDLIHPEDWEQTSGDLAEMGVTGRPVQFRNRIMTKSGDYKHVEWTVVPDPGGASFIAIGRDLTEAKARERDLQQAQAALRQSQKLEALGQLTGGVAHDFNNLLTAVMSNLELLDKRVTGDERAQRLIQGAIQGAQRGATLTQRMLAFARRQELTVEAHDLGRLVERAEDLLRRSIGDGVELRFQIETALPLALVDDNQLDLALLNLALNARDAMPNGGVITVGVAQRVVGEPQAQGQTYVCLSVTDTGEGMDAETVDKAIQPFFTTKGVGKGSGLGLPMIHGLALQLNGRLHLTSQVGQGTTAELWLPALGPADAVAPTIVPPAPAPAQVEARPLHILMVDDDPLISMSTVDMLEDLGHDVTPAYSGAKALELLQSGPLFDLLITDFSMPKMNGRQLAEAARQLRPDLPILLATGYAELPEEDALRLPRLSKPYLQHELQAVIATALSHRWG</sequence>
<dbReference type="InterPro" id="IPR004358">
    <property type="entry name" value="Sig_transdc_His_kin-like_C"/>
</dbReference>
<dbReference type="Gene3D" id="1.10.287.130">
    <property type="match status" value="1"/>
</dbReference>
<dbReference type="SMART" id="SM00086">
    <property type="entry name" value="PAC"/>
    <property type="match status" value="4"/>
</dbReference>
<keyword evidence="5" id="KW-0418">Kinase</keyword>
<evidence type="ECO:0000256" key="3">
    <source>
        <dbReference type="ARBA" id="ARBA00022553"/>
    </source>
</evidence>
<dbReference type="SUPFAM" id="SSF55785">
    <property type="entry name" value="PYP-like sensor domain (PAS domain)"/>
    <property type="match status" value="4"/>
</dbReference>
<dbReference type="InterPro" id="IPR003661">
    <property type="entry name" value="HisK_dim/P_dom"/>
</dbReference>
<dbReference type="SMART" id="SM00448">
    <property type="entry name" value="REC"/>
    <property type="match status" value="1"/>
</dbReference>
<dbReference type="Pfam" id="PF02518">
    <property type="entry name" value="HATPase_c"/>
    <property type="match status" value="1"/>
</dbReference>
<dbReference type="STRING" id="336292.SAMN05660710_03594"/>
<dbReference type="CDD" id="cd00082">
    <property type="entry name" value="HisKA"/>
    <property type="match status" value="1"/>
</dbReference>
<evidence type="ECO:0000256" key="2">
    <source>
        <dbReference type="ARBA" id="ARBA00012438"/>
    </source>
</evidence>
<dbReference type="InterPro" id="IPR036097">
    <property type="entry name" value="HisK_dim/P_sf"/>
</dbReference>
<dbReference type="PROSITE" id="PS50110">
    <property type="entry name" value="RESPONSE_REGULATORY"/>
    <property type="match status" value="1"/>
</dbReference>
<feature type="domain" description="PAS" evidence="9">
    <location>
        <begin position="370"/>
        <end position="423"/>
    </location>
</feature>
<comment type="catalytic activity">
    <reaction evidence="1">
        <text>ATP + protein L-histidine = ADP + protein N-phospho-L-histidine.</text>
        <dbReference type="EC" id="2.7.13.3"/>
    </reaction>
</comment>
<dbReference type="SMART" id="SM00387">
    <property type="entry name" value="HATPase_c"/>
    <property type="match status" value="1"/>
</dbReference>
<protein>
    <recommendedName>
        <fullName evidence="2">histidine kinase</fullName>
        <ecNumber evidence="2">2.7.13.3</ecNumber>
    </recommendedName>
</protein>
<dbReference type="Pfam" id="PF01590">
    <property type="entry name" value="GAF"/>
    <property type="match status" value="1"/>
</dbReference>
<dbReference type="InterPro" id="IPR001789">
    <property type="entry name" value="Sig_transdc_resp-reg_receiver"/>
</dbReference>
<dbReference type="Pfam" id="PF08447">
    <property type="entry name" value="PAS_3"/>
    <property type="match status" value="2"/>
</dbReference>
<keyword evidence="12" id="KW-1185">Reference proteome</keyword>
<dbReference type="PANTHER" id="PTHR43065:SF42">
    <property type="entry name" value="TWO-COMPONENT SENSOR PPRA"/>
    <property type="match status" value="1"/>
</dbReference>
<dbReference type="InterPro" id="IPR013656">
    <property type="entry name" value="PAS_4"/>
</dbReference>
<dbReference type="InterPro" id="IPR013655">
    <property type="entry name" value="PAS_fold_3"/>
</dbReference>
<dbReference type="CDD" id="cd00130">
    <property type="entry name" value="PAS"/>
    <property type="match status" value="3"/>
</dbReference>
<feature type="domain" description="PAS" evidence="9">
    <location>
        <begin position="614"/>
        <end position="650"/>
    </location>
</feature>
<keyword evidence="4" id="KW-0808">Transferase</keyword>
<proteinExistence type="predicted"/>
<feature type="modified residue" description="4-aspartylphosphate" evidence="6">
    <location>
        <position position="1028"/>
    </location>
</feature>
<dbReference type="SUPFAM" id="SSF47384">
    <property type="entry name" value="Homodimeric domain of signal transducing histidine kinase"/>
    <property type="match status" value="1"/>
</dbReference>
<dbReference type="InterPro" id="IPR003018">
    <property type="entry name" value="GAF"/>
</dbReference>
<dbReference type="EMBL" id="FMVT01000019">
    <property type="protein sequence ID" value="SCY94056.1"/>
    <property type="molecule type" value="Genomic_DNA"/>
</dbReference>
<accession>A0A1G5K0G8</accession>
<feature type="domain" description="Histidine kinase" evidence="7">
    <location>
        <begin position="736"/>
        <end position="953"/>
    </location>
</feature>
<dbReference type="EC" id="2.7.13.3" evidence="2"/>
<reference evidence="11 12" key="1">
    <citation type="submission" date="2016-10" db="EMBL/GenBank/DDBJ databases">
        <authorList>
            <person name="de Groot N.N."/>
        </authorList>
    </citation>
    <scope>NUCLEOTIDE SEQUENCE [LARGE SCALE GENOMIC DNA]</scope>
    <source>
        <strain evidence="11 12">CGMCC 1.8925</strain>
    </source>
</reference>
<dbReference type="PROSITE" id="PS50109">
    <property type="entry name" value="HIS_KIN"/>
    <property type="match status" value="1"/>
</dbReference>
<dbReference type="Pfam" id="PF00072">
    <property type="entry name" value="Response_reg"/>
    <property type="match status" value="1"/>
</dbReference>
<dbReference type="NCBIfam" id="TIGR00229">
    <property type="entry name" value="sensory_box"/>
    <property type="match status" value="3"/>
</dbReference>
<evidence type="ECO:0000259" key="7">
    <source>
        <dbReference type="PROSITE" id="PS50109"/>
    </source>
</evidence>
<feature type="domain" description="PAC" evidence="10">
    <location>
        <begin position="111"/>
        <end position="164"/>
    </location>
</feature>
<evidence type="ECO:0000256" key="4">
    <source>
        <dbReference type="ARBA" id="ARBA00022679"/>
    </source>
</evidence>
<dbReference type="Proteomes" id="UP000199502">
    <property type="component" value="Unassembled WGS sequence"/>
</dbReference>
<dbReference type="Gene3D" id="3.30.450.20">
    <property type="entry name" value="PAS domain"/>
    <property type="match status" value="4"/>
</dbReference>
<name>A0A1G5K0G8_9RHOB</name>
<evidence type="ECO:0000259" key="8">
    <source>
        <dbReference type="PROSITE" id="PS50110"/>
    </source>
</evidence>
<dbReference type="Pfam" id="PF00512">
    <property type="entry name" value="HisKA"/>
    <property type="match status" value="1"/>
</dbReference>
<evidence type="ECO:0000256" key="1">
    <source>
        <dbReference type="ARBA" id="ARBA00000085"/>
    </source>
</evidence>
<dbReference type="InterPro" id="IPR029016">
    <property type="entry name" value="GAF-like_dom_sf"/>
</dbReference>
<dbReference type="SUPFAM" id="SSF55781">
    <property type="entry name" value="GAF domain-like"/>
    <property type="match status" value="1"/>
</dbReference>
<evidence type="ECO:0000256" key="5">
    <source>
        <dbReference type="ARBA" id="ARBA00022777"/>
    </source>
</evidence>
<dbReference type="InterPro" id="IPR005467">
    <property type="entry name" value="His_kinase_dom"/>
</dbReference>
<dbReference type="PANTHER" id="PTHR43065">
    <property type="entry name" value="SENSOR HISTIDINE KINASE"/>
    <property type="match status" value="1"/>
</dbReference>
<dbReference type="SMART" id="SM00388">
    <property type="entry name" value="HisKA"/>
    <property type="match status" value="1"/>
</dbReference>
<dbReference type="Pfam" id="PF08448">
    <property type="entry name" value="PAS_4"/>
    <property type="match status" value="2"/>
</dbReference>
<dbReference type="InterPro" id="IPR011006">
    <property type="entry name" value="CheY-like_superfamily"/>
</dbReference>
<keyword evidence="3 6" id="KW-0597">Phosphoprotein</keyword>
<dbReference type="PROSITE" id="PS50113">
    <property type="entry name" value="PAC"/>
    <property type="match status" value="1"/>
</dbReference>
<evidence type="ECO:0000259" key="9">
    <source>
        <dbReference type="PROSITE" id="PS50112"/>
    </source>
</evidence>
<dbReference type="SMART" id="SM00065">
    <property type="entry name" value="GAF"/>
    <property type="match status" value="1"/>
</dbReference>
<organism evidence="11 12">
    <name type="scientific">Paracoccus tibetensis</name>
    <dbReference type="NCBI Taxonomy" id="336292"/>
    <lineage>
        <taxon>Bacteria</taxon>
        <taxon>Pseudomonadati</taxon>
        <taxon>Pseudomonadota</taxon>
        <taxon>Alphaproteobacteria</taxon>
        <taxon>Rhodobacterales</taxon>
        <taxon>Paracoccaceae</taxon>
        <taxon>Paracoccus</taxon>
    </lineage>
</organism>
<dbReference type="InterPro" id="IPR001610">
    <property type="entry name" value="PAC"/>
</dbReference>
<evidence type="ECO:0000313" key="11">
    <source>
        <dbReference type="EMBL" id="SCY94056.1"/>
    </source>
</evidence>
<dbReference type="InterPro" id="IPR000014">
    <property type="entry name" value="PAS"/>
</dbReference>
<dbReference type="PRINTS" id="PR00344">
    <property type="entry name" value="BCTRLSENSOR"/>
</dbReference>
<feature type="domain" description="PAS" evidence="9">
    <location>
        <begin position="473"/>
        <end position="543"/>
    </location>
</feature>
<evidence type="ECO:0000259" key="10">
    <source>
        <dbReference type="PROSITE" id="PS50113"/>
    </source>
</evidence>
<dbReference type="PROSITE" id="PS50112">
    <property type="entry name" value="PAS"/>
    <property type="match status" value="3"/>
</dbReference>
<dbReference type="Gene3D" id="3.40.50.2300">
    <property type="match status" value="1"/>
</dbReference>
<dbReference type="SMART" id="SM00091">
    <property type="entry name" value="PAS"/>
    <property type="match status" value="3"/>
</dbReference>
<dbReference type="InterPro" id="IPR035965">
    <property type="entry name" value="PAS-like_dom_sf"/>
</dbReference>
<evidence type="ECO:0000313" key="12">
    <source>
        <dbReference type="Proteomes" id="UP000199502"/>
    </source>
</evidence>
<dbReference type="Gene3D" id="3.30.450.40">
    <property type="match status" value="1"/>
</dbReference>
<dbReference type="SUPFAM" id="SSF55874">
    <property type="entry name" value="ATPase domain of HSP90 chaperone/DNA topoisomerase II/histidine kinase"/>
    <property type="match status" value="1"/>
</dbReference>
<evidence type="ECO:0000256" key="6">
    <source>
        <dbReference type="PROSITE-ProRule" id="PRU00169"/>
    </source>
</evidence>